<feature type="compositionally biased region" description="Basic residues" evidence="2">
    <location>
        <begin position="12"/>
        <end position="21"/>
    </location>
</feature>
<evidence type="ECO:0000259" key="3">
    <source>
        <dbReference type="PROSITE" id="PS51686"/>
    </source>
</evidence>
<evidence type="ECO:0000313" key="4">
    <source>
        <dbReference type="Proteomes" id="UP000504632"/>
    </source>
</evidence>
<gene>
    <name evidence="5" type="primary">LOC115804899</name>
</gene>
<dbReference type="SUPFAM" id="SSF53335">
    <property type="entry name" value="S-adenosyl-L-methionine-dependent methyltransferases"/>
    <property type="match status" value="1"/>
</dbReference>
<feature type="region of interest" description="Disordered" evidence="2">
    <location>
        <begin position="1"/>
        <end position="55"/>
    </location>
</feature>
<dbReference type="PANTHER" id="PTHR14663:SF2">
    <property type="entry name" value="METHYLTRANSFERASE NSUN7-RELATED"/>
    <property type="match status" value="1"/>
</dbReference>
<feature type="domain" description="SAM-dependent MTase RsmB/NOP-type" evidence="3">
    <location>
        <begin position="217"/>
        <end position="549"/>
    </location>
</feature>
<keyword evidence="1" id="KW-0694">RNA-binding</keyword>
<dbReference type="Proteomes" id="UP000504632">
    <property type="component" value="Chromosome 2"/>
</dbReference>
<dbReference type="InterPro" id="IPR042620">
    <property type="entry name" value="NSUN7"/>
</dbReference>
<feature type="compositionally biased region" description="Basic and acidic residues" evidence="2">
    <location>
        <begin position="580"/>
        <end position="589"/>
    </location>
</feature>
<protein>
    <submittedName>
        <fullName evidence="5">Methyltransferase NSUN7</fullName>
    </submittedName>
</protein>
<dbReference type="GO" id="GO:0032259">
    <property type="term" value="P:methylation"/>
    <property type="evidence" value="ECO:0007669"/>
    <property type="project" value="UniProtKB-KW"/>
</dbReference>
<keyword evidence="1" id="KW-0949">S-adenosyl-L-methionine</keyword>
<sequence length="780" mass="86185">MVKQGADQSHRSSSKVNKRRSQLSSFKDLTLLHKAPPDNGADKPSNQPSLLLSEPVDIPQGIPDRVYLKAAEIFQSTHVEKPAAQRLINYGKKRTKMTMPEAKDETSQRQAYELAFNALKYQELLEDILIDSCFYLSQPVADDMMSLVAVMLYDFQERKFLPREQLANQGEEVVQEVREVEECLLRFKTKLAASLARCRIKHDLQTIDCILPDSVRMKQQRASCLPVHAWINTLKTSVEEVCGVLKREGFSQVNSVGQLEGQSFCEDPHCSELLVFPAQCKADLFRTRLINQHKLIIQDKSCCVGPWALRPLLVKDGDVLMVGFFSALTIAHVAAVIHTHSAPQTHTYGSASSPAHVFVCVGDGRPAQRERLQEALTNLGCNKNVKLITDCFGSLDVCDPRLQKVRLILLMPQCSVSAVCNPVEYILQENGDTDLLKDLSQGSVAQPKLNSLVSQQCRDLEHALIFPKVQAVVYSTCSSYPEENEEVVKRALAQGVDDSSKLQPYRLSSLNVLQSAVCEERGVERSPGLFKLEPSEQSNGCFLALLTREPNPEVVETPQEILARAAAKGLLDGIQPNQPIKKEGRDQKSHKAALNQGRNAPAGSHASLSSQLCVKEFQKREMKGSSSAPTVGQETKRKLSSRGKAVPSRHVPQKTNPPSTGSVSKSLTSTFSLHKSLARIINTAASANEQAPPVPMTTPPAPRKGRQQVLHPVSVTLPPVQFPDFIPPQQRKMHIPPPSTGPNQVLSYVQLKCSPHTSHTQSSSSLGAERNRVKHTRPWL</sequence>
<evidence type="ECO:0000313" key="5">
    <source>
        <dbReference type="RefSeq" id="XP_030621246.1"/>
    </source>
</evidence>
<dbReference type="Gene3D" id="3.40.50.150">
    <property type="entry name" value="Vaccinia Virus protein VP39"/>
    <property type="match status" value="1"/>
</dbReference>
<feature type="compositionally biased region" description="Polar residues" evidence="2">
    <location>
        <begin position="653"/>
        <end position="667"/>
    </location>
</feature>
<dbReference type="InParanoid" id="A0A6J2UQ89"/>
<accession>A0A6J2UQ89</accession>
<keyword evidence="4" id="KW-1185">Reference proteome</keyword>
<evidence type="ECO:0000256" key="2">
    <source>
        <dbReference type="SAM" id="MobiDB-lite"/>
    </source>
</evidence>
<dbReference type="GO" id="GO:0003723">
    <property type="term" value="F:RNA binding"/>
    <property type="evidence" value="ECO:0007669"/>
    <property type="project" value="UniProtKB-UniRule"/>
</dbReference>
<comment type="caution">
    <text evidence="1">Lacks conserved residue(s) required for the propagation of feature annotation.</text>
</comment>
<organism evidence="4 5">
    <name type="scientific">Chanos chanos</name>
    <name type="common">Milkfish</name>
    <name type="synonym">Mugil chanos</name>
    <dbReference type="NCBI Taxonomy" id="29144"/>
    <lineage>
        <taxon>Eukaryota</taxon>
        <taxon>Metazoa</taxon>
        <taxon>Chordata</taxon>
        <taxon>Craniata</taxon>
        <taxon>Vertebrata</taxon>
        <taxon>Euteleostomi</taxon>
        <taxon>Actinopterygii</taxon>
        <taxon>Neopterygii</taxon>
        <taxon>Teleostei</taxon>
        <taxon>Ostariophysi</taxon>
        <taxon>Gonorynchiformes</taxon>
        <taxon>Chanidae</taxon>
        <taxon>Chanos</taxon>
    </lineage>
</organism>
<feature type="region of interest" description="Disordered" evidence="2">
    <location>
        <begin position="754"/>
        <end position="780"/>
    </location>
</feature>
<dbReference type="InterPro" id="IPR029063">
    <property type="entry name" value="SAM-dependent_MTases_sf"/>
</dbReference>
<name>A0A6J2UQ89_CHACN</name>
<dbReference type="GeneID" id="115804899"/>
<dbReference type="Pfam" id="PF21148">
    <property type="entry name" value="NSUN5_fdxn-like"/>
    <property type="match status" value="1"/>
</dbReference>
<evidence type="ECO:0000256" key="1">
    <source>
        <dbReference type="PROSITE-ProRule" id="PRU01023"/>
    </source>
</evidence>
<feature type="binding site" evidence="1">
    <location>
        <position position="363"/>
    </location>
    <ligand>
        <name>S-adenosyl-L-methionine</name>
        <dbReference type="ChEBI" id="CHEBI:59789"/>
    </ligand>
</feature>
<dbReference type="PROSITE" id="PS51686">
    <property type="entry name" value="SAM_MT_RSMB_NOP"/>
    <property type="match status" value="1"/>
</dbReference>
<feature type="compositionally biased region" description="Low complexity" evidence="2">
    <location>
        <begin position="754"/>
        <end position="765"/>
    </location>
</feature>
<dbReference type="OrthoDB" id="6817893at2759"/>
<dbReference type="AlphaFoldDB" id="A0A6J2UQ89"/>
<proteinExistence type="inferred from homology"/>
<keyword evidence="1 5" id="KW-0489">Methyltransferase</keyword>
<feature type="active site" description="Nucleophile" evidence="1">
    <location>
        <position position="477"/>
    </location>
</feature>
<dbReference type="InterPro" id="IPR001678">
    <property type="entry name" value="MeTrfase_RsmB-F_NOP2_dom"/>
</dbReference>
<dbReference type="RefSeq" id="XP_030621246.1">
    <property type="nucleotide sequence ID" value="XM_030765386.1"/>
</dbReference>
<feature type="region of interest" description="Disordered" evidence="2">
    <location>
        <begin position="573"/>
        <end position="667"/>
    </location>
</feature>
<reference evidence="5" key="1">
    <citation type="submission" date="2025-08" db="UniProtKB">
        <authorList>
            <consortium name="RefSeq"/>
        </authorList>
    </citation>
    <scope>IDENTIFICATION</scope>
</reference>
<dbReference type="InterPro" id="IPR049561">
    <property type="entry name" value="NSUN5_7_fdxn-like"/>
</dbReference>
<feature type="compositionally biased region" description="Polar residues" evidence="2">
    <location>
        <begin position="624"/>
        <end position="633"/>
    </location>
</feature>
<comment type="similarity">
    <text evidence="1">Belongs to the class I-like SAM-binding methyltransferase superfamily. RsmB/NOP family.</text>
</comment>
<dbReference type="Gene3D" id="3.30.70.1170">
    <property type="entry name" value="Sun protein, domain 3"/>
    <property type="match status" value="1"/>
</dbReference>
<dbReference type="PANTHER" id="PTHR14663">
    <property type="entry name" value="METHYLTRANSFERASE NSUN7-RELATED"/>
    <property type="match status" value="1"/>
</dbReference>
<dbReference type="GO" id="GO:0008168">
    <property type="term" value="F:methyltransferase activity"/>
    <property type="evidence" value="ECO:0007669"/>
    <property type="project" value="UniProtKB-KW"/>
</dbReference>
<keyword evidence="1" id="KW-0808">Transferase</keyword>